<comment type="caution">
    <text evidence="3">The sequence shown here is derived from an EMBL/GenBank/DDBJ whole genome shotgun (WGS) entry which is preliminary data.</text>
</comment>
<organism evidence="3 4">
    <name type="scientific">Cylicocyclus nassatus</name>
    <name type="common">Nematode worm</name>
    <dbReference type="NCBI Taxonomy" id="53992"/>
    <lineage>
        <taxon>Eukaryota</taxon>
        <taxon>Metazoa</taxon>
        <taxon>Ecdysozoa</taxon>
        <taxon>Nematoda</taxon>
        <taxon>Chromadorea</taxon>
        <taxon>Rhabditida</taxon>
        <taxon>Rhabditina</taxon>
        <taxon>Rhabditomorpha</taxon>
        <taxon>Strongyloidea</taxon>
        <taxon>Strongylidae</taxon>
        <taxon>Cylicocyclus</taxon>
    </lineage>
</organism>
<dbReference type="Pfam" id="PF04155">
    <property type="entry name" value="Ground-like"/>
    <property type="match status" value="1"/>
</dbReference>
<name>A0AA36DLM5_CYLNA</name>
<dbReference type="AlphaFoldDB" id="A0AA36DLM5"/>
<feature type="compositionally biased region" description="Polar residues" evidence="1">
    <location>
        <begin position="186"/>
        <end position="206"/>
    </location>
</feature>
<feature type="region of interest" description="Disordered" evidence="1">
    <location>
        <begin position="156"/>
        <end position="211"/>
    </location>
</feature>
<dbReference type="EMBL" id="CATQJL010000001">
    <property type="protein sequence ID" value="CAJ0589917.1"/>
    <property type="molecule type" value="Genomic_DNA"/>
</dbReference>
<dbReference type="InterPro" id="IPR007284">
    <property type="entry name" value="Ground-like_dom"/>
</dbReference>
<feature type="domain" description="Ground-like" evidence="2">
    <location>
        <begin position="336"/>
        <end position="406"/>
    </location>
</feature>
<evidence type="ECO:0000256" key="1">
    <source>
        <dbReference type="SAM" id="MobiDB-lite"/>
    </source>
</evidence>
<evidence type="ECO:0000259" key="2">
    <source>
        <dbReference type="Pfam" id="PF04155"/>
    </source>
</evidence>
<proteinExistence type="predicted"/>
<accession>A0AA36DLM5</accession>
<dbReference type="Proteomes" id="UP001176961">
    <property type="component" value="Unassembled WGS sequence"/>
</dbReference>
<reference evidence="3" key="1">
    <citation type="submission" date="2023-07" db="EMBL/GenBank/DDBJ databases">
        <authorList>
            <consortium name="CYATHOMIX"/>
        </authorList>
    </citation>
    <scope>NUCLEOTIDE SEQUENCE</scope>
    <source>
        <strain evidence="3">N/A</strain>
    </source>
</reference>
<evidence type="ECO:0000313" key="3">
    <source>
        <dbReference type="EMBL" id="CAJ0589917.1"/>
    </source>
</evidence>
<feature type="compositionally biased region" description="Basic and acidic residues" evidence="1">
    <location>
        <begin position="174"/>
        <end position="185"/>
    </location>
</feature>
<protein>
    <recommendedName>
        <fullName evidence="2">Ground-like domain-containing protein</fullName>
    </recommendedName>
</protein>
<evidence type="ECO:0000313" key="4">
    <source>
        <dbReference type="Proteomes" id="UP001176961"/>
    </source>
</evidence>
<keyword evidence="4" id="KW-1185">Reference proteome</keyword>
<gene>
    <name evidence="3" type="ORF">CYNAS_LOCUS1900</name>
</gene>
<sequence length="407" mass="45184">MSIRTIPKRLTFVGGENGKKDKRMQGTATNTCIWIAHQKSRPGITLETSCLFPKSNVRWLEGLWNLCAYRADTLVFVEFDSAHYQMLEGSYQQVQPVTQPAPLPYAAPQQTLPPPAYVVPQPSYAASIPAYNALAPVYQPAPSSYQVPVPASAITYTAPRDNNPVQKIQPIKTVPDKQYDYESSARESQYPTLNPNESPSVYQSRYNAEPPDHTSMVAFDETAPAIPPPVLDPASSEYRGTGNEVTDGIVPMDNEARLVPAASTSAPSFERNGNDASAYQQLHSGAVDDAPVKIPFHRRISTEGFAPMEMYTKRHMVLKRMRNARQLAATVPRTNTTCNSHKLANVMVRVMVDDVSVSKRTILRATEIAFDGDKFDVFCASGEFSYSIHSRKYCEVTKDDITCFAFR</sequence>